<gene>
    <name evidence="1" type="ORF">LCGC14_1543630</name>
</gene>
<accession>A0A0F9ISF9</accession>
<name>A0A0F9ISF9_9ZZZZ</name>
<proteinExistence type="predicted"/>
<dbReference type="AlphaFoldDB" id="A0A0F9ISF9"/>
<organism evidence="1">
    <name type="scientific">marine sediment metagenome</name>
    <dbReference type="NCBI Taxonomy" id="412755"/>
    <lineage>
        <taxon>unclassified sequences</taxon>
        <taxon>metagenomes</taxon>
        <taxon>ecological metagenomes</taxon>
    </lineage>
</organism>
<evidence type="ECO:0000313" key="1">
    <source>
        <dbReference type="EMBL" id="KKM60263.1"/>
    </source>
</evidence>
<comment type="caution">
    <text evidence="1">The sequence shown here is derived from an EMBL/GenBank/DDBJ whole genome shotgun (WGS) entry which is preliminary data.</text>
</comment>
<dbReference type="EMBL" id="LAZR01011712">
    <property type="protein sequence ID" value="KKM60263.1"/>
    <property type="molecule type" value="Genomic_DNA"/>
</dbReference>
<reference evidence="1" key="1">
    <citation type="journal article" date="2015" name="Nature">
        <title>Complex archaea that bridge the gap between prokaryotes and eukaryotes.</title>
        <authorList>
            <person name="Spang A."/>
            <person name="Saw J.H."/>
            <person name="Jorgensen S.L."/>
            <person name="Zaremba-Niedzwiedzka K."/>
            <person name="Martijn J."/>
            <person name="Lind A.E."/>
            <person name="van Eijk R."/>
            <person name="Schleper C."/>
            <person name="Guy L."/>
            <person name="Ettema T.J."/>
        </authorList>
    </citation>
    <scope>NUCLEOTIDE SEQUENCE</scope>
</reference>
<protein>
    <submittedName>
        <fullName evidence="1">Uncharacterized protein</fullName>
    </submittedName>
</protein>
<sequence length="133" mass="15874">MKSVIVTIKNKNKPILKKMKRTLIWYDPIKREMQVFEGGQLSFEYREDDYLKERGDKNIFRMLPEVIDLEERGFDSVSNKDDIIKWFNNYLNYNDSEAEISIENPDGIVFVVPNEESDDFVYQLERNGFIYSI</sequence>